<feature type="chain" id="PRO_5012793661" description="DUF3857 domain-containing protein" evidence="1">
    <location>
        <begin position="23"/>
        <end position="637"/>
    </location>
</feature>
<dbReference type="Gene3D" id="3.10.620.30">
    <property type="match status" value="1"/>
</dbReference>
<dbReference type="RefSeq" id="WP_073315479.1">
    <property type="nucleotide sequence ID" value="NZ_FQYP01000003.1"/>
</dbReference>
<gene>
    <name evidence="3" type="ORF">SAMN04488508_103113</name>
</gene>
<proteinExistence type="predicted"/>
<sequence length="637" mass="73489">MLKKILPYVVAVFVLYFSKTSAQEEVDLKFSSIDTTLLKDANAVVLSEDVQIEINAINSITVKNKRIVTVLNKYGRGYANSAEGYDPSIKIKKLEATVYDAYGKETKKYKKKDFKDRSRHDGISLMNDDRMLYFDYTPVDYPYTLVFESEVQKSSTAFITPWLPLLGYRLGVQKSSYTIVNNTDISIRYNETNFEGFPVQKDESDGQRKYTIDRMPSRLREVLSPSYRNTVPMVRATLNEFYLQGVKGAATDWKTMGKWQYDKLLTGRDELSQETINEVGKLTEGLTTKREKAKRIYEYVQGKTRYISVQLGVGGWMPFLASDVDRLGYGDCKALTNYTKALLDSQGILSYYTVVFANERRDIDPDFAAMQGNHVILNIPEEDEDIWLECTSQTAPFDFIGDFTDDRNVLVVTPDGGEIKRTKRYEPEENMLHTQATINLGADASMVAEIKRESKGLEYDWNNGIRFETPKDQKVYYKELWGYVNNLEINSLNFENDVDAITFNEEVKVSCRNYMKKVGSRLLVAPNAFSCDQSNLPKYEDRKMPLEISRGYVNTDEYIIHVPQGYTVSSVPDKKIIETEFGKYSWELEKIDDASLKFKRYLKIKDGTFPKEKYEEYRKFRADIKKIDKSKIVLKQL</sequence>
<evidence type="ECO:0000259" key="2">
    <source>
        <dbReference type="Pfam" id="PF12969"/>
    </source>
</evidence>
<organism evidence="3 4">
    <name type="scientific">Aquimarina spongiae</name>
    <dbReference type="NCBI Taxonomy" id="570521"/>
    <lineage>
        <taxon>Bacteria</taxon>
        <taxon>Pseudomonadati</taxon>
        <taxon>Bacteroidota</taxon>
        <taxon>Flavobacteriia</taxon>
        <taxon>Flavobacteriales</taxon>
        <taxon>Flavobacteriaceae</taxon>
        <taxon>Aquimarina</taxon>
    </lineage>
</organism>
<dbReference type="Pfam" id="PF12969">
    <property type="entry name" value="DUF3857"/>
    <property type="match status" value="1"/>
</dbReference>
<dbReference type="OrthoDB" id="8595007at2"/>
<dbReference type="Proteomes" id="UP000184432">
    <property type="component" value="Unassembled WGS sequence"/>
</dbReference>
<feature type="signal peptide" evidence="1">
    <location>
        <begin position="1"/>
        <end position="22"/>
    </location>
</feature>
<dbReference type="Gene3D" id="2.60.40.3140">
    <property type="match status" value="1"/>
</dbReference>
<dbReference type="EMBL" id="FQYP01000003">
    <property type="protein sequence ID" value="SHI78564.1"/>
    <property type="molecule type" value="Genomic_DNA"/>
</dbReference>
<dbReference type="AlphaFoldDB" id="A0A1M6DZ72"/>
<keyword evidence="1" id="KW-0732">Signal</keyword>
<dbReference type="Gene3D" id="2.60.120.1130">
    <property type="match status" value="1"/>
</dbReference>
<reference evidence="4" key="1">
    <citation type="submission" date="2016-11" db="EMBL/GenBank/DDBJ databases">
        <authorList>
            <person name="Varghese N."/>
            <person name="Submissions S."/>
        </authorList>
    </citation>
    <scope>NUCLEOTIDE SEQUENCE [LARGE SCALE GENOMIC DNA]</scope>
    <source>
        <strain evidence="4">DSM 22623</strain>
    </source>
</reference>
<dbReference type="STRING" id="570521.SAMN04488508_103113"/>
<feature type="domain" description="DUF3857" evidence="2">
    <location>
        <begin position="60"/>
        <end position="213"/>
    </location>
</feature>
<evidence type="ECO:0000313" key="3">
    <source>
        <dbReference type="EMBL" id="SHI78564.1"/>
    </source>
</evidence>
<evidence type="ECO:0000313" key="4">
    <source>
        <dbReference type="Proteomes" id="UP000184432"/>
    </source>
</evidence>
<name>A0A1M6DZ72_9FLAO</name>
<dbReference type="InterPro" id="IPR024618">
    <property type="entry name" value="DUF3857"/>
</dbReference>
<evidence type="ECO:0000256" key="1">
    <source>
        <dbReference type="SAM" id="SignalP"/>
    </source>
</evidence>
<protein>
    <recommendedName>
        <fullName evidence="2">DUF3857 domain-containing protein</fullName>
    </recommendedName>
</protein>
<accession>A0A1M6DZ72</accession>
<keyword evidence="4" id="KW-1185">Reference proteome</keyword>